<protein>
    <submittedName>
        <fullName evidence="1">Uncharacterized protein</fullName>
    </submittedName>
</protein>
<dbReference type="Proteomes" id="UP001061862">
    <property type="component" value="Chromosome"/>
</dbReference>
<keyword evidence="2" id="KW-1185">Reference proteome</keyword>
<sequence length="60" mass="6739">MDNVISFSSYRHKRFRLNKDAAAKVGAYVCLRPAPTESPTDFVARIVRAYHAELDGQVQA</sequence>
<dbReference type="RefSeq" id="WP_262170221.1">
    <property type="nucleotide sequence ID" value="NZ_CP104965.1"/>
</dbReference>
<organism evidence="1 2">
    <name type="scientific">Devosia neptuniae</name>
    <dbReference type="NCBI Taxonomy" id="191302"/>
    <lineage>
        <taxon>Bacteria</taxon>
        <taxon>Pseudomonadati</taxon>
        <taxon>Pseudomonadota</taxon>
        <taxon>Alphaproteobacteria</taxon>
        <taxon>Hyphomicrobiales</taxon>
        <taxon>Devosiaceae</taxon>
        <taxon>Devosia</taxon>
    </lineage>
</organism>
<name>A0ABY6CFA4_9HYPH</name>
<accession>A0ABY6CFA4</accession>
<dbReference type="EMBL" id="CP104965">
    <property type="protein sequence ID" value="UXN70925.1"/>
    <property type="molecule type" value="Genomic_DNA"/>
</dbReference>
<reference evidence="1 2" key="1">
    <citation type="submission" date="2022-09" db="EMBL/GenBank/DDBJ databases">
        <title>Interaction between co-microsymbionts with complementary sets of symbiotic genes in legume-rhizobium systems.</title>
        <authorList>
            <person name="Safronova V."/>
            <person name="Sazanova A."/>
            <person name="Afonin A."/>
            <person name="Chirak E."/>
        </authorList>
    </citation>
    <scope>NUCLEOTIDE SEQUENCE [LARGE SCALE GENOMIC DNA]</scope>
    <source>
        <strain evidence="1 2">A18/4-1</strain>
    </source>
</reference>
<proteinExistence type="predicted"/>
<evidence type="ECO:0000313" key="1">
    <source>
        <dbReference type="EMBL" id="UXN70925.1"/>
    </source>
</evidence>
<gene>
    <name evidence="1" type="ORF">N8A98_06980</name>
</gene>
<evidence type="ECO:0000313" key="2">
    <source>
        <dbReference type="Proteomes" id="UP001061862"/>
    </source>
</evidence>